<dbReference type="STRING" id="37653.A0A0L8I9C6"/>
<dbReference type="FunFam" id="3.30.160.60:FF:000145">
    <property type="entry name" value="Zinc finger protein 574"/>
    <property type="match status" value="1"/>
</dbReference>
<evidence type="ECO:0000256" key="9">
    <source>
        <dbReference type="ARBA" id="ARBA00023155"/>
    </source>
</evidence>
<keyword evidence="7" id="KW-0805">Transcription regulation</keyword>
<dbReference type="InterPro" id="IPR009057">
    <property type="entry name" value="Homeodomain-like_sf"/>
</dbReference>
<feature type="domain" description="C2H2-type" evidence="17">
    <location>
        <begin position="126"/>
        <end position="153"/>
    </location>
</feature>
<dbReference type="Pfam" id="PF00096">
    <property type="entry name" value="zf-C2H2"/>
    <property type="match status" value="4"/>
</dbReference>
<reference evidence="18" key="1">
    <citation type="submission" date="2015-07" db="EMBL/GenBank/DDBJ databases">
        <title>MeaNS - Measles Nucleotide Surveillance Program.</title>
        <authorList>
            <person name="Tran T."/>
            <person name="Druce J."/>
        </authorList>
    </citation>
    <scope>NUCLEOTIDE SEQUENCE</scope>
    <source>
        <strain evidence="18">UCB-OBI-ISO-001</strain>
        <tissue evidence="18">Gonad</tissue>
    </source>
</reference>
<dbReference type="InterPro" id="IPR051574">
    <property type="entry name" value="ZnF_E-box_Homeobox"/>
</dbReference>
<dbReference type="OrthoDB" id="7491548at2759"/>
<evidence type="ECO:0000256" key="15">
    <source>
        <dbReference type="SAM" id="MobiDB-lite"/>
    </source>
</evidence>
<feature type="region of interest" description="Disordered" evidence="15">
    <location>
        <begin position="331"/>
        <end position="358"/>
    </location>
</feature>
<evidence type="ECO:0000256" key="12">
    <source>
        <dbReference type="PROSITE-ProRule" id="PRU00042"/>
    </source>
</evidence>
<keyword evidence="11 13" id="KW-0539">Nucleus</keyword>
<feature type="region of interest" description="Disordered" evidence="15">
    <location>
        <begin position="780"/>
        <end position="947"/>
    </location>
</feature>
<feature type="compositionally biased region" description="Polar residues" evidence="15">
    <location>
        <begin position="881"/>
        <end position="890"/>
    </location>
</feature>
<organism evidence="18">
    <name type="scientific">Octopus bimaculoides</name>
    <name type="common">California two-spotted octopus</name>
    <dbReference type="NCBI Taxonomy" id="37653"/>
    <lineage>
        <taxon>Eukaryota</taxon>
        <taxon>Metazoa</taxon>
        <taxon>Spiralia</taxon>
        <taxon>Lophotrochozoa</taxon>
        <taxon>Mollusca</taxon>
        <taxon>Cephalopoda</taxon>
        <taxon>Coleoidea</taxon>
        <taxon>Octopodiformes</taxon>
        <taxon>Octopoda</taxon>
        <taxon>Incirrata</taxon>
        <taxon>Octopodidae</taxon>
        <taxon>Octopus</taxon>
    </lineage>
</organism>
<feature type="domain" description="C2H2-type" evidence="17">
    <location>
        <begin position="153"/>
        <end position="180"/>
    </location>
</feature>
<evidence type="ECO:0000256" key="14">
    <source>
        <dbReference type="RuleBase" id="RU000682"/>
    </source>
</evidence>
<dbReference type="GO" id="GO:0000122">
    <property type="term" value="P:negative regulation of transcription by RNA polymerase II"/>
    <property type="evidence" value="ECO:0007669"/>
    <property type="project" value="UniProtKB-ARBA"/>
</dbReference>
<dbReference type="PANTHER" id="PTHR24391:SF27">
    <property type="entry name" value="ZINC FINGER PROTEIN 1"/>
    <property type="match status" value="1"/>
</dbReference>
<dbReference type="Gene3D" id="3.30.160.60">
    <property type="entry name" value="Classic Zinc Finger"/>
    <property type="match status" value="6"/>
</dbReference>
<evidence type="ECO:0000256" key="11">
    <source>
        <dbReference type="ARBA" id="ARBA00023242"/>
    </source>
</evidence>
<evidence type="ECO:0000256" key="8">
    <source>
        <dbReference type="ARBA" id="ARBA00023125"/>
    </source>
</evidence>
<evidence type="ECO:0008006" key="19">
    <source>
        <dbReference type="Google" id="ProtNLM"/>
    </source>
</evidence>
<feature type="compositionally biased region" description="Basic and acidic residues" evidence="15">
    <location>
        <begin position="843"/>
        <end position="856"/>
    </location>
</feature>
<feature type="compositionally biased region" description="Acidic residues" evidence="15">
    <location>
        <begin position="858"/>
        <end position="874"/>
    </location>
</feature>
<comment type="similarity">
    <text evidence="2">Belongs to the krueppel C2H2-type zinc-finger protein family.</text>
</comment>
<keyword evidence="3" id="KW-0479">Metal-binding</keyword>
<dbReference type="Pfam" id="PF00046">
    <property type="entry name" value="Homeodomain"/>
    <property type="match status" value="1"/>
</dbReference>
<comment type="subcellular location">
    <subcellularLocation>
        <location evidence="1 13 14">Nucleus</location>
    </subcellularLocation>
</comment>
<dbReference type="PANTHER" id="PTHR24391">
    <property type="entry name" value="HISTONE H4 TRANSCRIPTION FACTOR-RELATED"/>
    <property type="match status" value="1"/>
</dbReference>
<keyword evidence="10" id="KW-0804">Transcription</keyword>
<keyword evidence="4" id="KW-0677">Repeat</keyword>
<evidence type="ECO:0000256" key="13">
    <source>
        <dbReference type="PROSITE-ProRule" id="PRU00108"/>
    </source>
</evidence>
<dbReference type="GO" id="GO:0000978">
    <property type="term" value="F:RNA polymerase II cis-regulatory region sequence-specific DNA binding"/>
    <property type="evidence" value="ECO:0007669"/>
    <property type="project" value="TreeGrafter"/>
</dbReference>
<dbReference type="PROSITE" id="PS50157">
    <property type="entry name" value="ZINC_FINGER_C2H2_2"/>
    <property type="match status" value="7"/>
</dbReference>
<dbReference type="SMART" id="SM00355">
    <property type="entry name" value="ZnF_C2H2"/>
    <property type="match status" value="9"/>
</dbReference>
<dbReference type="SUPFAM" id="SSF46689">
    <property type="entry name" value="Homeodomain-like"/>
    <property type="match status" value="1"/>
</dbReference>
<feature type="compositionally biased region" description="Low complexity" evidence="15">
    <location>
        <begin position="486"/>
        <end position="499"/>
    </location>
</feature>
<accession>A0A0L8I9C6</accession>
<feature type="region of interest" description="Disordered" evidence="15">
    <location>
        <begin position="486"/>
        <end position="520"/>
    </location>
</feature>
<sequence>MNMVTKALRQRDDRNINSIIFFAIGTRPETLQRKALVDIISTLVLNWLQSDLAEFLQLDALPNTNHSKSVVGAFTCHRHEGQSHDSVNNTDDEYLLKCMHCKESFNQESRLHSHIKAMHSEKSVKFMCSKCEETFTLKSQLDNHMELHLATSQTCTVCKKTFANVYRLQRHMISHNESTSLRKFKCEECGKAFKFKHHLKEHIRIHSGEKPFECSNCRKRFSHSGSYSSHMTSKKCWVVNMKSRRIDHNGNAGDSVPYPPASKNGHSQSAVSLQKSSGSLPRQLITYDNPNSSLPKFFPNASSYISYPMYPQKENLSDRIAPLTNQTIAHSNSSKVSFNQKPSLTKSTKLSPDMNSNTQPLSMVVLKKSDSPAVPLQSQVTSPPLDERVIKTEPSDQSEVIKVLSSVNIKKENSKDGFPVTDVMQEKNSDSPPLPPSNFVDAKDVDLTCRFCASAFRSPVALHQHERYLCKSNKDIVHRVTNLEVTSCNSPSSTTSSSETIKRETPNGSLENGTDEEEAEEIFKEENLDKKFRMRSMISDDQLQVLKKYYQLNPRPRKHDLIKIGNEIGFSKRVVQVWFQNMRARDRKKGKNVPYFPAMARFKQQEDSTTTSSTWKESVKSTNSAYIPVVPHFNNSVQIPSGIPPSSSPSFPAHSHTKVNGQFNAATENRDALFNNQDQPLDLSLKREPPRAHSGHKPVSSNAYNSHPPPATPSQNFDNQVLNLSCRSPISVKQEHVDGTSSTQSSFQESALYKYMKQEGMIVNKPAALNQDAASLSKLSHSSPIPAAMQDSLTSPYRSSGKSIASGENESKPKVPKSELKQPDDSSMSSDGSIDSVSNRSLIIDESKFHNEKSDGECLSDDDDEDDDDSEDDDSPPRLSNGLSDGNLTPSKMREDNHQTNPDGTKKPKRLRKKSWKQMASEEIQLDLEETNTVDEDHPHRKKRRSWKNHRVDVEEGLYACDQCDKMFSKQSSLARHKYEHSGARPFVCDECPKAFKHKHHLTEHKRLHSGEKPFQCKKCSKRFSHSGSYSQHMNHRYKYCKPPKHDEEDDIGANE</sequence>
<keyword evidence="8 13" id="KW-0238">DNA-binding</keyword>
<feature type="domain" description="C2H2-type" evidence="17">
    <location>
        <begin position="959"/>
        <end position="986"/>
    </location>
</feature>
<dbReference type="GO" id="GO:0008270">
    <property type="term" value="F:zinc ion binding"/>
    <property type="evidence" value="ECO:0007669"/>
    <property type="project" value="UniProtKB-KW"/>
</dbReference>
<dbReference type="PROSITE" id="PS00028">
    <property type="entry name" value="ZINC_FINGER_C2H2_1"/>
    <property type="match status" value="5"/>
</dbReference>
<keyword evidence="5 12" id="KW-0863">Zinc-finger</keyword>
<evidence type="ECO:0000256" key="5">
    <source>
        <dbReference type="ARBA" id="ARBA00022771"/>
    </source>
</evidence>
<dbReference type="GO" id="GO:0000981">
    <property type="term" value="F:DNA-binding transcription factor activity, RNA polymerase II-specific"/>
    <property type="evidence" value="ECO:0007669"/>
    <property type="project" value="TreeGrafter"/>
</dbReference>
<feature type="domain" description="Homeobox" evidence="16">
    <location>
        <begin position="529"/>
        <end position="589"/>
    </location>
</feature>
<dbReference type="Pfam" id="PF13894">
    <property type="entry name" value="zf-C2H2_4"/>
    <property type="match status" value="1"/>
</dbReference>
<feature type="domain" description="C2H2-type" evidence="17">
    <location>
        <begin position="987"/>
        <end position="1014"/>
    </location>
</feature>
<evidence type="ECO:0000256" key="10">
    <source>
        <dbReference type="ARBA" id="ARBA00023163"/>
    </source>
</evidence>
<keyword evidence="9 13" id="KW-0371">Homeobox</keyword>
<proteinExistence type="inferred from homology"/>
<dbReference type="InterPro" id="IPR001356">
    <property type="entry name" value="HD"/>
</dbReference>
<evidence type="ECO:0000259" key="17">
    <source>
        <dbReference type="PROSITE" id="PS50157"/>
    </source>
</evidence>
<feature type="compositionally biased region" description="Basic residues" evidence="15">
    <location>
        <begin position="907"/>
        <end position="916"/>
    </location>
</feature>
<feature type="domain" description="C2H2-type" evidence="17">
    <location>
        <begin position="96"/>
        <end position="124"/>
    </location>
</feature>
<evidence type="ECO:0000256" key="2">
    <source>
        <dbReference type="ARBA" id="ARBA00006991"/>
    </source>
</evidence>
<dbReference type="SUPFAM" id="SSF57667">
    <property type="entry name" value="beta-beta-alpha zinc fingers"/>
    <property type="match status" value="5"/>
</dbReference>
<evidence type="ECO:0000256" key="7">
    <source>
        <dbReference type="ARBA" id="ARBA00023015"/>
    </source>
</evidence>
<keyword evidence="6" id="KW-0862">Zinc</keyword>
<dbReference type="SMART" id="SM00389">
    <property type="entry name" value="HOX"/>
    <property type="match status" value="1"/>
</dbReference>
<evidence type="ECO:0000256" key="6">
    <source>
        <dbReference type="ARBA" id="ARBA00022833"/>
    </source>
</evidence>
<gene>
    <name evidence="18" type="ORF">OCBIM_22028954mg</name>
</gene>
<dbReference type="CDD" id="cd00086">
    <property type="entry name" value="homeodomain"/>
    <property type="match status" value="1"/>
</dbReference>
<dbReference type="AlphaFoldDB" id="A0A0L8I9C6"/>
<feature type="compositionally biased region" description="Low complexity" evidence="15">
    <location>
        <begin position="825"/>
        <end position="841"/>
    </location>
</feature>
<feature type="domain" description="C2H2-type" evidence="17">
    <location>
        <begin position="184"/>
        <end position="211"/>
    </location>
</feature>
<dbReference type="FunFam" id="3.30.160.60:FF:000013">
    <property type="entry name" value="Putative zinc finger E-box-binding homeobox 2"/>
    <property type="match status" value="2"/>
</dbReference>
<feature type="DNA-binding region" description="Homeobox" evidence="13">
    <location>
        <begin position="531"/>
        <end position="590"/>
    </location>
</feature>
<feature type="region of interest" description="Disordered" evidence="15">
    <location>
        <begin position="682"/>
        <end position="718"/>
    </location>
</feature>
<evidence type="ECO:0000313" key="18">
    <source>
        <dbReference type="EMBL" id="KOF97615.1"/>
    </source>
</evidence>
<feature type="region of interest" description="Disordered" evidence="15">
    <location>
        <begin position="414"/>
        <end position="438"/>
    </location>
</feature>
<evidence type="ECO:0000256" key="4">
    <source>
        <dbReference type="ARBA" id="ARBA00022737"/>
    </source>
</evidence>
<dbReference type="InterPro" id="IPR036236">
    <property type="entry name" value="Znf_C2H2_sf"/>
</dbReference>
<dbReference type="FunFam" id="3.30.160.60:FF:000744">
    <property type="entry name" value="zinc finger E-box-binding homeobox 1"/>
    <property type="match status" value="1"/>
</dbReference>
<feature type="compositionally biased region" description="Polar residues" evidence="15">
    <location>
        <begin position="791"/>
        <end position="808"/>
    </location>
</feature>
<evidence type="ECO:0000256" key="1">
    <source>
        <dbReference type="ARBA" id="ARBA00004123"/>
    </source>
</evidence>
<dbReference type="GO" id="GO:0005634">
    <property type="term" value="C:nucleus"/>
    <property type="evidence" value="ECO:0007669"/>
    <property type="project" value="UniProtKB-SubCell"/>
</dbReference>
<dbReference type="FunFam" id="3.30.160.60:FF:001370">
    <property type="entry name" value="Zinc finger protein"/>
    <property type="match status" value="1"/>
</dbReference>
<feature type="compositionally biased region" description="Acidic residues" evidence="15">
    <location>
        <begin position="924"/>
        <end position="934"/>
    </location>
</feature>
<feature type="compositionally biased region" description="Basic and acidic residues" evidence="15">
    <location>
        <begin position="809"/>
        <end position="824"/>
    </location>
</feature>
<feature type="domain" description="C2H2-type" evidence="17">
    <location>
        <begin position="1015"/>
        <end position="1043"/>
    </location>
</feature>
<feature type="region of interest" description="Disordered" evidence="15">
    <location>
        <begin position="248"/>
        <end position="278"/>
    </location>
</feature>
<dbReference type="EMBL" id="KQ416277">
    <property type="protein sequence ID" value="KOF97615.1"/>
    <property type="molecule type" value="Genomic_DNA"/>
</dbReference>
<evidence type="ECO:0000256" key="3">
    <source>
        <dbReference type="ARBA" id="ARBA00022723"/>
    </source>
</evidence>
<dbReference type="Gene3D" id="1.10.10.60">
    <property type="entry name" value="Homeodomain-like"/>
    <property type="match status" value="1"/>
</dbReference>
<name>A0A0L8I9C6_OCTBM</name>
<evidence type="ECO:0000259" key="16">
    <source>
        <dbReference type="PROSITE" id="PS50071"/>
    </source>
</evidence>
<feature type="compositionally biased region" description="Polar residues" evidence="15">
    <location>
        <begin position="264"/>
        <end position="278"/>
    </location>
</feature>
<dbReference type="InterPro" id="IPR013087">
    <property type="entry name" value="Znf_C2H2_type"/>
</dbReference>
<dbReference type="PROSITE" id="PS50071">
    <property type="entry name" value="HOMEOBOX_2"/>
    <property type="match status" value="1"/>
</dbReference>
<protein>
    <recommendedName>
        <fullName evidence="19">Zinc finger E-box-binding homeobox protein zag-1</fullName>
    </recommendedName>
</protein>